<keyword evidence="3" id="KW-0378">Hydrolase</keyword>
<evidence type="ECO:0000313" key="7">
    <source>
        <dbReference type="EMBL" id="ERN17025.1"/>
    </source>
</evidence>
<evidence type="ECO:0008006" key="9">
    <source>
        <dbReference type="Google" id="ProtNLM"/>
    </source>
</evidence>
<dbReference type="GO" id="GO:0008422">
    <property type="term" value="F:beta-glucosidase activity"/>
    <property type="evidence" value="ECO:0000318"/>
    <property type="project" value="GO_Central"/>
</dbReference>
<dbReference type="InterPro" id="IPR001360">
    <property type="entry name" value="Glyco_hydro_1"/>
</dbReference>
<dbReference type="InterPro" id="IPR017853">
    <property type="entry name" value="GH"/>
</dbReference>
<dbReference type="eggNOG" id="KOG0626">
    <property type="taxonomic scope" value="Eukaryota"/>
</dbReference>
<dbReference type="Proteomes" id="UP000017836">
    <property type="component" value="Unassembled WGS sequence"/>
</dbReference>
<comment type="similarity">
    <text evidence="1 5">Belongs to the glycosyl hydrolase 1 family.</text>
</comment>
<reference evidence="8" key="1">
    <citation type="journal article" date="2013" name="Science">
        <title>The Amborella genome and the evolution of flowering plants.</title>
        <authorList>
            <consortium name="Amborella Genome Project"/>
        </authorList>
    </citation>
    <scope>NUCLEOTIDE SEQUENCE [LARGE SCALE GENOMIC DNA]</scope>
</reference>
<evidence type="ECO:0000256" key="3">
    <source>
        <dbReference type="ARBA" id="ARBA00022801"/>
    </source>
</evidence>
<evidence type="ECO:0000256" key="5">
    <source>
        <dbReference type="RuleBase" id="RU003690"/>
    </source>
</evidence>
<gene>
    <name evidence="7" type="ORF">AMTR_s00057p00221950</name>
</gene>
<dbReference type="OrthoDB" id="65569at2759"/>
<dbReference type="Gene3D" id="3.20.20.80">
    <property type="entry name" value="Glycosidases"/>
    <property type="match status" value="1"/>
</dbReference>
<keyword evidence="2 6" id="KW-0732">Signal</keyword>
<dbReference type="SUPFAM" id="SSF51445">
    <property type="entry name" value="(Trans)glycosidases"/>
    <property type="match status" value="1"/>
</dbReference>
<dbReference type="Pfam" id="PF00232">
    <property type="entry name" value="Glyco_hydro_1"/>
    <property type="match status" value="1"/>
</dbReference>
<sequence length="528" mass="59742">MAMKRRLWSPVIQLILLRYAVSEYSLAELLPNFSKGDFPQGFIFGAGTAAYQVEGAVAEDGRKPSVWDVYTHAGKVPDNSTGDIAADEYHKYKEDVKLAQDIGMDAFRFSISWSRVIPNGRGAVNPKGIIYYNNLINELISHGIQPHVTLYHLDLPQILEDEYKGWLSPRIIEDFKAYAEVCFREFGDRVKHWCTLNEPNMLAVGAYDTGIWPPQRCSKPWGVSDCRVGNSSTEPYIVAHNSLLTHAATAKLYKDKYQGMQKGFIGLSVYAFWYVPLTNLSWDIAAAQRALDFNSGWFLKPLVFGDYPKIMKEIVGSRLPTFTKEESQKIKGSYDYIGLIHYTTMYASDDKSHTKTGLRDYEADMFVKFSVERDGIPIGEGINEIPGVLPVVPWGLQGLLEYVKRTYNNAPVFVHENGFGISNQESLPLLEALNDTARVSYLNGYIGSLLNAVRNGSNAKGYFMWSFVDCFELLYGYNTRYGLVHVDFKDPDLPRYPKLSAYWYSDMLKGAKRRDFDSPPFAAYHSAV</sequence>
<protein>
    <recommendedName>
        <fullName evidence="9">Beta-glucosidase</fullName>
    </recommendedName>
</protein>
<dbReference type="InterPro" id="IPR033132">
    <property type="entry name" value="GH_1_N_CS"/>
</dbReference>
<evidence type="ECO:0000256" key="6">
    <source>
        <dbReference type="SAM" id="SignalP"/>
    </source>
</evidence>
<name>U5D4A3_AMBTC</name>
<dbReference type="PANTHER" id="PTHR10353">
    <property type="entry name" value="GLYCOSYL HYDROLASE"/>
    <property type="match status" value="1"/>
</dbReference>
<dbReference type="EMBL" id="KI392405">
    <property type="protein sequence ID" value="ERN17025.1"/>
    <property type="molecule type" value="Genomic_DNA"/>
</dbReference>
<dbReference type="Gramene" id="ERN17025">
    <property type="protein sequence ID" value="ERN17025"/>
    <property type="gene ID" value="AMTR_s00057p00221950"/>
</dbReference>
<dbReference type="HOGENOM" id="CLU_001859_1_0_1"/>
<dbReference type="GO" id="GO:0005975">
    <property type="term" value="P:carbohydrate metabolic process"/>
    <property type="evidence" value="ECO:0007669"/>
    <property type="project" value="InterPro"/>
</dbReference>
<accession>U5D4A3</accession>
<dbReference type="FunFam" id="3.20.20.80:FF:000069">
    <property type="entry name" value="Beta-glucosidase 1"/>
    <property type="match status" value="1"/>
</dbReference>
<dbReference type="PRINTS" id="PR00131">
    <property type="entry name" value="GLHYDRLASE1"/>
</dbReference>
<dbReference type="AlphaFoldDB" id="U5D4A3"/>
<evidence type="ECO:0000313" key="8">
    <source>
        <dbReference type="Proteomes" id="UP000017836"/>
    </source>
</evidence>
<proteinExistence type="inferred from homology"/>
<feature type="signal peptide" evidence="6">
    <location>
        <begin position="1"/>
        <end position="22"/>
    </location>
</feature>
<dbReference type="PANTHER" id="PTHR10353:SF29">
    <property type="entry name" value="BETA-GLUCOSIDASE 11"/>
    <property type="match status" value="1"/>
</dbReference>
<dbReference type="KEGG" id="atr:18445358"/>
<organism evidence="7 8">
    <name type="scientific">Amborella trichopoda</name>
    <dbReference type="NCBI Taxonomy" id="13333"/>
    <lineage>
        <taxon>Eukaryota</taxon>
        <taxon>Viridiplantae</taxon>
        <taxon>Streptophyta</taxon>
        <taxon>Embryophyta</taxon>
        <taxon>Tracheophyta</taxon>
        <taxon>Spermatophyta</taxon>
        <taxon>Magnoliopsida</taxon>
        <taxon>Amborellales</taxon>
        <taxon>Amborellaceae</taxon>
        <taxon>Amborella</taxon>
    </lineage>
</organism>
<dbReference type="PROSITE" id="PS00653">
    <property type="entry name" value="GLYCOSYL_HYDROL_F1_2"/>
    <property type="match status" value="1"/>
</dbReference>
<feature type="chain" id="PRO_5004658884" description="Beta-glucosidase" evidence="6">
    <location>
        <begin position="23"/>
        <end position="528"/>
    </location>
</feature>
<dbReference type="OMA" id="NIMFIAS"/>
<keyword evidence="4" id="KW-0325">Glycoprotein</keyword>
<evidence type="ECO:0000256" key="4">
    <source>
        <dbReference type="ARBA" id="ARBA00023180"/>
    </source>
</evidence>
<evidence type="ECO:0000256" key="1">
    <source>
        <dbReference type="ARBA" id="ARBA00010838"/>
    </source>
</evidence>
<evidence type="ECO:0000256" key="2">
    <source>
        <dbReference type="ARBA" id="ARBA00022729"/>
    </source>
</evidence>
<keyword evidence="8" id="KW-1185">Reference proteome</keyword>